<proteinExistence type="predicted"/>
<protein>
    <submittedName>
        <fullName evidence="1">Uncharacterized protein</fullName>
    </submittedName>
</protein>
<comment type="caution">
    <text evidence="1">The sequence shown here is derived from an EMBL/GenBank/DDBJ whole genome shotgun (WGS) entry which is preliminary data.</text>
</comment>
<sequence length="53" mass="6052">MPAPAQKRARIIALTRVTPPDRAGISHWSAREVAKYPKRTENISVFWHSIARI</sequence>
<accession>A0A927BIL3</accession>
<gene>
    <name evidence="1" type="ORF">ID875_00135</name>
</gene>
<organism evidence="1">
    <name type="scientific">Streptomyces globisporus</name>
    <dbReference type="NCBI Taxonomy" id="1908"/>
    <lineage>
        <taxon>Bacteria</taxon>
        <taxon>Bacillati</taxon>
        <taxon>Actinomycetota</taxon>
        <taxon>Actinomycetes</taxon>
        <taxon>Kitasatosporales</taxon>
        <taxon>Streptomycetaceae</taxon>
        <taxon>Streptomyces</taxon>
    </lineage>
</organism>
<dbReference type="EMBL" id="JACWUS010000001">
    <property type="protein sequence ID" value="MBD2827286.1"/>
    <property type="molecule type" value="Genomic_DNA"/>
</dbReference>
<reference evidence="1" key="1">
    <citation type="journal article" date="2020" name="PLoS ONE">
        <title>Isolation and characterization of Streptomyces bacteriophages and Streptomyces strains encoding biosynthetic arsenals: Streptomyces strains and phages for antibiotic discovery.</title>
        <authorList>
            <person name="Montano E.T."/>
            <person name="Nideffer J.F."/>
            <person name="Brumage L."/>
            <person name="Erb M."/>
            <person name="Derman A.I."/>
            <person name="Davis J.P."/>
            <person name="Estrada E."/>
            <person name="Fu S."/>
            <person name="Le D."/>
            <person name="Vuppala A."/>
            <person name="Tran C."/>
            <person name="Luterstein E."/>
            <person name="Lakkaraju S."/>
            <person name="Panchagnula S."/>
            <person name="Ren C."/>
            <person name="Doan J."/>
            <person name="Tran S."/>
            <person name="Soriano J."/>
            <person name="Fujita Y."/>
            <person name="Gutala P."/>
            <person name="Fujii Q."/>
            <person name="Lee M."/>
            <person name="Bui A."/>
            <person name="Villarreal C."/>
            <person name="Shing S.R."/>
            <person name="Kim S."/>
            <person name="Freeman D."/>
            <person name="Racha V."/>
            <person name="Ho A."/>
            <person name="Kumar P."/>
            <person name="Falah K."/>
            <person name="Dawson T."/>
            <person name="Enustun E."/>
            <person name="Prichard A."/>
            <person name="Gomez A."/>
            <person name="Khanna K."/>
            <person name="Trigg S."/>
            <person name="Fernandez L."/>
            <person name="Pogliano K."/>
            <person name="Pogliano J."/>
        </authorList>
    </citation>
    <scope>NUCLEOTIDE SEQUENCE</scope>
    <source>
        <strain evidence="1">QF2</strain>
    </source>
</reference>
<name>A0A927BIL3_STRGL</name>
<evidence type="ECO:0000313" key="1">
    <source>
        <dbReference type="EMBL" id="MBD2827286.1"/>
    </source>
</evidence>
<dbReference type="AlphaFoldDB" id="A0A927BIL3"/>